<organism evidence="1 2">
    <name type="scientific">Amoebophilus asiaticus (strain 5a2)</name>
    <dbReference type="NCBI Taxonomy" id="452471"/>
    <lineage>
        <taxon>Bacteria</taxon>
        <taxon>Pseudomonadati</taxon>
        <taxon>Bacteroidota</taxon>
        <taxon>Cytophagia</taxon>
        <taxon>Cytophagales</taxon>
        <taxon>Amoebophilaceae</taxon>
        <taxon>Candidatus Amoebophilus</taxon>
    </lineage>
</organism>
<dbReference type="AlphaFoldDB" id="B3ERZ7"/>
<dbReference type="EMBL" id="CP001102">
    <property type="protein sequence ID" value="ACE05999.1"/>
    <property type="molecule type" value="Genomic_DNA"/>
</dbReference>
<protein>
    <submittedName>
        <fullName evidence="1">Uncharacterized protein</fullName>
    </submittedName>
</protein>
<keyword evidence="2" id="KW-1185">Reference proteome</keyword>
<dbReference type="HOGENOM" id="CLU_1544430_0_0_10"/>
<evidence type="ECO:0000313" key="2">
    <source>
        <dbReference type="Proteomes" id="UP000001227"/>
    </source>
</evidence>
<dbReference type="KEGG" id="aas:Aasi_0598"/>
<accession>B3ERZ7</accession>
<proteinExistence type="predicted"/>
<dbReference type="Proteomes" id="UP000001227">
    <property type="component" value="Chromosome"/>
</dbReference>
<gene>
    <name evidence="1" type="ordered locus">Aasi_0598</name>
</gene>
<reference evidence="1 2" key="1">
    <citation type="journal article" date="2010" name="J. Bacteriol.">
        <title>The genome of the amoeba symbiont 'Candidatus Amoebophilus asiaticus' reveals common mechanisms for host cell interaction among amoeba-associated bacteria.</title>
        <authorList>
            <person name="Schmitz-Esser S."/>
            <person name="Tischler P."/>
            <person name="Arnold R."/>
            <person name="Montanaro J."/>
            <person name="Wagner M."/>
            <person name="Rattei T."/>
            <person name="Horn M."/>
        </authorList>
    </citation>
    <scope>NUCLEOTIDE SEQUENCE [LARGE SCALE GENOMIC DNA]</scope>
    <source>
        <strain evidence="1 2">5a2</strain>
    </source>
</reference>
<sequence>MIKYNFQAMLHRFLKKAGVLYLVTTLAMLQMVCLPESSKEIEKARNGDNKKIELEEKKSNLITNLSSTKAEIEDIKGKGSDDETRNKQITAVCIKFLKEHYMPYIQVEKEYFAHLAKYEENISERKKYKVILECQSADIRRAEILLQKANSYNRLDNNEIYIFVLDLFKKAGI</sequence>
<evidence type="ECO:0000313" key="1">
    <source>
        <dbReference type="EMBL" id="ACE05999.1"/>
    </source>
</evidence>
<name>B3ERZ7_AMOA5</name>
<dbReference type="STRING" id="452471.Aasi_0598"/>